<dbReference type="KEGG" id="lgi:LOTGIDRAFT_179711"/>
<comment type="similarity">
    <text evidence="5">Belongs to the alkaline phosphatase family.</text>
</comment>
<dbReference type="EC" id="3.1.3.1" evidence="1"/>
<evidence type="ECO:0000256" key="5">
    <source>
        <dbReference type="RuleBase" id="RU003946"/>
    </source>
</evidence>
<dbReference type="OrthoDB" id="5818554at2759"/>
<dbReference type="GO" id="GO:0046872">
    <property type="term" value="F:metal ion binding"/>
    <property type="evidence" value="ECO:0007669"/>
    <property type="project" value="UniProtKB-KW"/>
</dbReference>
<dbReference type="STRING" id="225164.V3ZRV2"/>
<evidence type="ECO:0000256" key="4">
    <source>
        <dbReference type="PIRSR" id="PIRSR601952-2"/>
    </source>
</evidence>
<gene>
    <name evidence="6" type="ORF">LOTGIDRAFT_179711</name>
</gene>
<dbReference type="Gene3D" id="3.40.720.10">
    <property type="entry name" value="Alkaline Phosphatase, subunit A"/>
    <property type="match status" value="1"/>
</dbReference>
<feature type="binding site" evidence="4">
    <location>
        <position position="330"/>
    </location>
    <ligand>
        <name>Zn(2+)</name>
        <dbReference type="ChEBI" id="CHEBI:29105"/>
        <label>2</label>
    </ligand>
</feature>
<evidence type="ECO:0000313" key="6">
    <source>
        <dbReference type="EMBL" id="ESO83616.1"/>
    </source>
</evidence>
<feature type="binding site" evidence="4">
    <location>
        <position position="165"/>
    </location>
    <ligand>
        <name>Mg(2+)</name>
        <dbReference type="ChEBI" id="CHEBI:18420"/>
    </ligand>
</feature>
<keyword evidence="7" id="KW-1185">Reference proteome</keyword>
<dbReference type="EMBL" id="KB203629">
    <property type="protein sequence ID" value="ESO83616.1"/>
    <property type="molecule type" value="Genomic_DNA"/>
</dbReference>
<dbReference type="CDD" id="cd16012">
    <property type="entry name" value="ALP"/>
    <property type="match status" value="1"/>
</dbReference>
<evidence type="ECO:0000313" key="7">
    <source>
        <dbReference type="Proteomes" id="UP000030746"/>
    </source>
</evidence>
<dbReference type="PANTHER" id="PTHR11596">
    <property type="entry name" value="ALKALINE PHOSPHATASE"/>
    <property type="match status" value="1"/>
</dbReference>
<sequence length="456" mass="50418">MKRGKLTPISQILKGSRDDWIKWAQEDLSKSLRSEININKAKNVILFLGDGMGISTITAARLYRSQLQKEKNIREGDAALEFEKFPFVGLSKTYNANRQTSGSASTATALLSGVKINQGTIGVDNTVVRHDCSSQTKESQLTSILDWSMTEGKSTGIISTARLSHASPAATYGHTASRAWEGDADMTNVTGNCKDLSLQLFEDNKNITVIMGGGRRTLLPKDFIDPQTNSAHSKQRIDGRNLIEEWKKDKQERSKSHSYITNKKQLMEVDASKTDYLLGVFSASHMDYEIDRDDSDIGQPSLAEMTQKAIQILKKNDNGFFLFVEAARIDHGHHATKAKKAIHDVLSFDDAVKAGMDETDADDTLIVVTGDHSHVFNIAGYPAIGNDIFEDKEYQQPAAVPVVDETHGGEDVAIFATGPMSHLFRGVHEQNYVAHVMAYASCLPQRHQAYPGRQEE</sequence>
<dbReference type="SUPFAM" id="SSF53649">
    <property type="entry name" value="Alkaline phosphatase-like"/>
    <property type="match status" value="1"/>
</dbReference>
<dbReference type="HOGENOM" id="CLU_008539_4_0_1"/>
<comment type="cofactor">
    <cofactor evidence="4">
        <name>Mg(2+)</name>
        <dbReference type="ChEBI" id="CHEBI:18420"/>
    </cofactor>
    <text evidence="4">Binds 1 Mg(2+) ion.</text>
</comment>
<keyword evidence="4" id="KW-0862">Zinc</keyword>
<accession>V3ZRV2</accession>
<feature type="binding site" evidence="4">
    <location>
        <position position="371"/>
    </location>
    <ligand>
        <name>Zn(2+)</name>
        <dbReference type="ChEBI" id="CHEBI:29105"/>
        <label>2</label>
    </ligand>
</feature>
<keyword evidence="2" id="KW-0597">Phosphoprotein</keyword>
<evidence type="ECO:0000256" key="1">
    <source>
        <dbReference type="ARBA" id="ARBA00012647"/>
    </source>
</evidence>
<dbReference type="RefSeq" id="XP_009065647.1">
    <property type="nucleotide sequence ID" value="XM_009067399.1"/>
</dbReference>
<dbReference type="GeneID" id="20244362"/>
<keyword evidence="4" id="KW-0479">Metal-binding</keyword>
<evidence type="ECO:0000256" key="2">
    <source>
        <dbReference type="ARBA" id="ARBA00022553"/>
    </source>
</evidence>
<dbReference type="InterPro" id="IPR017850">
    <property type="entry name" value="Alkaline_phosphatase_core_sf"/>
</dbReference>
<dbReference type="SMART" id="SM00098">
    <property type="entry name" value="alkPPc"/>
    <property type="match status" value="1"/>
</dbReference>
<feature type="active site" description="Phosphoserine intermediate" evidence="3">
    <location>
        <position position="103"/>
    </location>
</feature>
<feature type="binding site" evidence="4">
    <location>
        <position position="167"/>
    </location>
    <ligand>
        <name>Mg(2+)</name>
        <dbReference type="ChEBI" id="CHEBI:18420"/>
    </ligand>
</feature>
<feature type="binding site" evidence="4">
    <location>
        <position position="372"/>
    </location>
    <ligand>
        <name>Zn(2+)</name>
        <dbReference type="ChEBI" id="CHEBI:29105"/>
        <label>2</label>
    </ligand>
</feature>
<comment type="cofactor">
    <cofactor evidence="4">
        <name>Zn(2+)</name>
        <dbReference type="ChEBI" id="CHEBI:29105"/>
    </cofactor>
    <text evidence="4">Binds 2 Zn(2+) ions.</text>
</comment>
<dbReference type="PRINTS" id="PR00113">
    <property type="entry name" value="ALKPHPHTASE"/>
</dbReference>
<dbReference type="GO" id="GO:0004035">
    <property type="term" value="F:alkaline phosphatase activity"/>
    <property type="evidence" value="ECO:0007669"/>
    <property type="project" value="UniProtKB-EC"/>
</dbReference>
<protein>
    <recommendedName>
        <fullName evidence="1">alkaline phosphatase</fullName>
        <ecNumber evidence="1">3.1.3.1</ecNumber>
    </recommendedName>
</protein>
<dbReference type="Pfam" id="PF00245">
    <property type="entry name" value="Alk_phosphatase"/>
    <property type="match status" value="2"/>
</dbReference>
<feature type="binding site" evidence="4">
    <location>
        <position position="50"/>
    </location>
    <ligand>
        <name>Mg(2+)</name>
        <dbReference type="ChEBI" id="CHEBI:18420"/>
    </ligand>
</feature>
<proteinExistence type="inferred from homology"/>
<evidence type="ECO:0000256" key="3">
    <source>
        <dbReference type="PIRSR" id="PIRSR601952-1"/>
    </source>
</evidence>
<dbReference type="Proteomes" id="UP000030746">
    <property type="component" value="Unassembled WGS sequence"/>
</dbReference>
<dbReference type="PANTHER" id="PTHR11596:SF5">
    <property type="entry name" value="ALKALINE PHOSPHATASE"/>
    <property type="match status" value="1"/>
</dbReference>
<feature type="binding site" evidence="4">
    <location>
        <position position="325"/>
    </location>
    <ligand>
        <name>Mg(2+)</name>
        <dbReference type="ChEBI" id="CHEBI:18420"/>
    </ligand>
</feature>
<dbReference type="AlphaFoldDB" id="V3ZRV2"/>
<feature type="binding site" evidence="4">
    <location>
        <position position="50"/>
    </location>
    <ligand>
        <name>Zn(2+)</name>
        <dbReference type="ChEBI" id="CHEBI:29105"/>
        <label>2</label>
    </ligand>
</feature>
<name>V3ZRV2_LOTGI</name>
<keyword evidence="4" id="KW-0460">Magnesium</keyword>
<organism evidence="6 7">
    <name type="scientific">Lottia gigantea</name>
    <name type="common">Giant owl limpet</name>
    <dbReference type="NCBI Taxonomy" id="225164"/>
    <lineage>
        <taxon>Eukaryota</taxon>
        <taxon>Metazoa</taxon>
        <taxon>Spiralia</taxon>
        <taxon>Lophotrochozoa</taxon>
        <taxon>Mollusca</taxon>
        <taxon>Gastropoda</taxon>
        <taxon>Patellogastropoda</taxon>
        <taxon>Lottioidea</taxon>
        <taxon>Lottiidae</taxon>
        <taxon>Lottia</taxon>
    </lineage>
</organism>
<reference evidence="6 7" key="1">
    <citation type="journal article" date="2013" name="Nature">
        <title>Insights into bilaterian evolution from three spiralian genomes.</title>
        <authorList>
            <person name="Simakov O."/>
            <person name="Marletaz F."/>
            <person name="Cho S.J."/>
            <person name="Edsinger-Gonzales E."/>
            <person name="Havlak P."/>
            <person name="Hellsten U."/>
            <person name="Kuo D.H."/>
            <person name="Larsson T."/>
            <person name="Lv J."/>
            <person name="Arendt D."/>
            <person name="Savage R."/>
            <person name="Osoegawa K."/>
            <person name="de Jong P."/>
            <person name="Grimwood J."/>
            <person name="Chapman J.A."/>
            <person name="Shapiro H."/>
            <person name="Aerts A."/>
            <person name="Otillar R.P."/>
            <person name="Terry A.Y."/>
            <person name="Boore J.L."/>
            <person name="Grigoriev I.V."/>
            <person name="Lindberg D.R."/>
            <person name="Seaver E.C."/>
            <person name="Weisblat D.A."/>
            <person name="Putnam N.H."/>
            <person name="Rokhsar D.S."/>
        </authorList>
    </citation>
    <scope>NUCLEOTIDE SEQUENCE [LARGE SCALE GENOMIC DNA]</scope>
</reference>
<feature type="binding site" evidence="4">
    <location>
        <position position="407"/>
    </location>
    <ligand>
        <name>Zn(2+)</name>
        <dbReference type="ChEBI" id="CHEBI:29105"/>
        <label>2</label>
    </ligand>
</feature>
<dbReference type="CTD" id="20244362"/>
<feature type="binding site" evidence="4">
    <location>
        <position position="334"/>
    </location>
    <ligand>
        <name>Zn(2+)</name>
        <dbReference type="ChEBI" id="CHEBI:29105"/>
        <label>2</label>
    </ligand>
</feature>
<dbReference type="OMA" id="YQLMHNV"/>
<dbReference type="InterPro" id="IPR001952">
    <property type="entry name" value="Alkaline_phosphatase"/>
</dbReference>